<name>A0A1L7X048_9HELO</name>
<dbReference type="PANTHER" id="PTHR42034">
    <property type="entry name" value="CHROMOSOME 7, WHOLE GENOME SHOTGUN SEQUENCE-RELATED"/>
    <property type="match status" value="1"/>
</dbReference>
<dbReference type="Gene3D" id="3.30.559.30">
    <property type="entry name" value="Nonribosomal peptide synthetase, condensation domain"/>
    <property type="match status" value="1"/>
</dbReference>
<dbReference type="PANTHER" id="PTHR42034:SF1">
    <property type="entry name" value="CONDENSATION DOMAIN-CONTAINING PROTEIN"/>
    <property type="match status" value="1"/>
</dbReference>
<evidence type="ECO:0000313" key="3">
    <source>
        <dbReference type="EMBL" id="CZR58396.1"/>
    </source>
</evidence>
<dbReference type="InterPro" id="IPR023213">
    <property type="entry name" value="CAT-like_dom_sf"/>
</dbReference>
<dbReference type="GO" id="GO:0043386">
    <property type="term" value="P:mycotoxin biosynthetic process"/>
    <property type="evidence" value="ECO:0007669"/>
    <property type="project" value="InterPro"/>
</dbReference>
<evidence type="ECO:0000256" key="1">
    <source>
        <dbReference type="ARBA" id="ARBA00006439"/>
    </source>
</evidence>
<protein>
    <submittedName>
        <fullName evidence="3">Uncharacterized protein</fullName>
    </submittedName>
</protein>
<keyword evidence="2" id="KW-0808">Transferase</keyword>
<keyword evidence="4" id="KW-1185">Reference proteome</keyword>
<reference evidence="3 4" key="1">
    <citation type="submission" date="2016-03" db="EMBL/GenBank/DDBJ databases">
        <authorList>
            <person name="Ploux O."/>
        </authorList>
    </citation>
    <scope>NUCLEOTIDE SEQUENCE [LARGE SCALE GENOMIC DNA]</scope>
    <source>
        <strain evidence="3 4">UAMH 11012</strain>
    </source>
</reference>
<dbReference type="SUPFAM" id="SSF52777">
    <property type="entry name" value="CoA-dependent acyltransferases"/>
    <property type="match status" value="1"/>
</dbReference>
<dbReference type="Proteomes" id="UP000184330">
    <property type="component" value="Unassembled WGS sequence"/>
</dbReference>
<dbReference type="GO" id="GO:0016407">
    <property type="term" value="F:acetyltransferase activity"/>
    <property type="evidence" value="ECO:0007669"/>
    <property type="project" value="InterPro"/>
</dbReference>
<sequence>MSPVEVLGDSNRREQHSWRKTGIGMERQLSYPERMYSILNRELHGQHCGFIGATIHVQSSISGAPARHLNASELHARAIEAFKQTRWRYPTLAAYVVDDKKAIYKDESENGIQHWAERTVSTVIREGGWLGLRQHLSRTFPLPTGAGDFHLTYVVISPDEAVQSGVSNFDVVMHTSHIFVDGTGIKCIFNEFLSRLASPISAEDIVWGQEVARLFPPSVVLMKEEVLEQPKPASNAPFPTLSTLAGFSKPDIGLPIYRPGLGPPKPEHRGTQLVSHTFEASFLPRLLAVSRKHGLKLASVMHAGLLMAVYQSMDIVPGAEDIFRSGSVLDLRNQWMLSPYSNRKEFVNIATSSLPILVPCALFNRPDSFWEIARFIAKIWAGVLNMKGIAKTMEAGAKAVVEASSNKAAITNAGPSYPKTCPYFVSDPPGSQILNKTFPIANSDLQLVLESYQMATDQIQAFCSGRAHSWDNKLTLCLVFNAVRNPKEKIQAVLDKWVRTLEAACEDHENSMKRNGPRL</sequence>
<dbReference type="OrthoDB" id="2548233at2759"/>
<dbReference type="EMBL" id="FJOG01000012">
    <property type="protein sequence ID" value="CZR58396.1"/>
    <property type="molecule type" value="Genomic_DNA"/>
</dbReference>
<evidence type="ECO:0000256" key="2">
    <source>
        <dbReference type="ARBA" id="ARBA00022679"/>
    </source>
</evidence>
<gene>
    <name evidence="3" type="ORF">PAC_08288</name>
</gene>
<accession>A0A1L7X048</accession>
<evidence type="ECO:0000313" key="4">
    <source>
        <dbReference type="Proteomes" id="UP000184330"/>
    </source>
</evidence>
<proteinExistence type="inferred from homology"/>
<comment type="similarity">
    <text evidence="1">Belongs to the trichothecene O-acetyltransferase family.</text>
</comment>
<dbReference type="Pfam" id="PF07428">
    <property type="entry name" value="Tri3"/>
    <property type="match status" value="1"/>
</dbReference>
<dbReference type="InterPro" id="IPR009992">
    <property type="entry name" value="Tri3/Sat12/Sat16/Mac1"/>
</dbReference>
<dbReference type="AlphaFoldDB" id="A0A1L7X048"/>
<dbReference type="Gene3D" id="3.30.559.10">
    <property type="entry name" value="Chloramphenicol acetyltransferase-like domain"/>
    <property type="match status" value="1"/>
</dbReference>
<organism evidence="3 4">
    <name type="scientific">Phialocephala subalpina</name>
    <dbReference type="NCBI Taxonomy" id="576137"/>
    <lineage>
        <taxon>Eukaryota</taxon>
        <taxon>Fungi</taxon>
        <taxon>Dikarya</taxon>
        <taxon>Ascomycota</taxon>
        <taxon>Pezizomycotina</taxon>
        <taxon>Leotiomycetes</taxon>
        <taxon>Helotiales</taxon>
        <taxon>Mollisiaceae</taxon>
        <taxon>Phialocephala</taxon>
        <taxon>Phialocephala fortinii species complex</taxon>
    </lineage>
</organism>